<dbReference type="SMART" id="SM00822">
    <property type="entry name" value="PKS_KR"/>
    <property type="match status" value="1"/>
</dbReference>
<dbReference type="CDD" id="cd05374">
    <property type="entry name" value="17beta-HSD-like_SDR_c"/>
    <property type="match status" value="1"/>
</dbReference>
<dbReference type="InterPro" id="IPR036291">
    <property type="entry name" value="NAD(P)-bd_dom_sf"/>
</dbReference>
<feature type="domain" description="Ketoreductase" evidence="2">
    <location>
        <begin position="4"/>
        <end position="181"/>
    </location>
</feature>
<protein>
    <submittedName>
        <fullName evidence="3">SDR family oxidoreductase</fullName>
        <ecNumber evidence="3">1.1.-.-</ecNumber>
    </submittedName>
</protein>
<comment type="similarity">
    <text evidence="1">Belongs to the short-chain dehydrogenases/reductases (SDR) family.</text>
</comment>
<accession>A0ABV3JMT5</accession>
<dbReference type="PANTHER" id="PTHR43976:SF9">
    <property type="entry name" value="OXIDOREDUCTASE"/>
    <property type="match status" value="1"/>
</dbReference>
<keyword evidence="4" id="KW-1185">Reference proteome</keyword>
<dbReference type="PRINTS" id="PR00080">
    <property type="entry name" value="SDRFAMILY"/>
</dbReference>
<reference evidence="3 4" key="1">
    <citation type="submission" date="2024-06" db="EMBL/GenBank/DDBJ databases">
        <title>The Natural Products Discovery Center: Release of the First 8490 Sequenced Strains for Exploring Actinobacteria Biosynthetic Diversity.</title>
        <authorList>
            <person name="Kalkreuter E."/>
            <person name="Kautsar S.A."/>
            <person name="Yang D."/>
            <person name="Bader C.D."/>
            <person name="Teijaro C.N."/>
            <person name="Fluegel L."/>
            <person name="Davis C.M."/>
            <person name="Simpson J.R."/>
            <person name="Lauterbach L."/>
            <person name="Steele A.D."/>
            <person name="Gui C."/>
            <person name="Meng S."/>
            <person name="Li G."/>
            <person name="Viehrig K."/>
            <person name="Ye F."/>
            <person name="Su P."/>
            <person name="Kiefer A.F."/>
            <person name="Nichols A."/>
            <person name="Cepeda A.J."/>
            <person name="Yan W."/>
            <person name="Fan B."/>
            <person name="Jiang Y."/>
            <person name="Adhikari A."/>
            <person name="Zheng C.-J."/>
            <person name="Schuster L."/>
            <person name="Cowan T.M."/>
            <person name="Smanski M.J."/>
            <person name="Chevrette M.G."/>
            <person name="De Carvalho L.P.S."/>
            <person name="Shen B."/>
        </authorList>
    </citation>
    <scope>NUCLEOTIDE SEQUENCE [LARGE SCALE GENOMIC DNA]</scope>
    <source>
        <strain evidence="3 4">NPDC052768</strain>
    </source>
</reference>
<evidence type="ECO:0000256" key="1">
    <source>
        <dbReference type="RuleBase" id="RU000363"/>
    </source>
</evidence>
<comment type="caution">
    <text evidence="3">The sequence shown here is derived from an EMBL/GenBank/DDBJ whole genome shotgun (WGS) entry which is preliminary data.</text>
</comment>
<dbReference type="Pfam" id="PF00106">
    <property type="entry name" value="adh_short"/>
    <property type="match status" value="1"/>
</dbReference>
<evidence type="ECO:0000313" key="3">
    <source>
        <dbReference type="EMBL" id="MEV5249485.1"/>
    </source>
</evidence>
<proteinExistence type="inferred from homology"/>
<dbReference type="SUPFAM" id="SSF51735">
    <property type="entry name" value="NAD(P)-binding Rossmann-fold domains"/>
    <property type="match status" value="1"/>
</dbReference>
<dbReference type="InterPro" id="IPR051911">
    <property type="entry name" value="SDR_oxidoreductase"/>
</dbReference>
<dbReference type="Proteomes" id="UP001552527">
    <property type="component" value="Unassembled WGS sequence"/>
</dbReference>
<evidence type="ECO:0000313" key="4">
    <source>
        <dbReference type="Proteomes" id="UP001552527"/>
    </source>
</evidence>
<organism evidence="3 4">
    <name type="scientific">Streptomyces werraensis</name>
    <dbReference type="NCBI Taxonomy" id="68284"/>
    <lineage>
        <taxon>Bacteria</taxon>
        <taxon>Bacillati</taxon>
        <taxon>Actinomycetota</taxon>
        <taxon>Actinomycetes</taxon>
        <taxon>Kitasatosporales</taxon>
        <taxon>Streptomycetaceae</taxon>
        <taxon>Streptomyces</taxon>
    </lineage>
</organism>
<dbReference type="RefSeq" id="WP_364026591.1">
    <property type="nucleotide sequence ID" value="NZ_JBFATD010000016.1"/>
</dbReference>
<gene>
    <name evidence="3" type="ORF">AB0K95_30090</name>
</gene>
<dbReference type="PRINTS" id="PR00081">
    <property type="entry name" value="GDHRDH"/>
</dbReference>
<dbReference type="PANTHER" id="PTHR43976">
    <property type="entry name" value="SHORT CHAIN DEHYDROGENASE"/>
    <property type="match status" value="1"/>
</dbReference>
<dbReference type="Gene3D" id="3.40.50.720">
    <property type="entry name" value="NAD(P)-binding Rossmann-like Domain"/>
    <property type="match status" value="1"/>
</dbReference>
<keyword evidence="3" id="KW-0560">Oxidoreductase</keyword>
<name>A0ABV3JMT5_9ACTN</name>
<dbReference type="EC" id="1.1.-.-" evidence="3"/>
<dbReference type="EMBL" id="JBFATE010000016">
    <property type="protein sequence ID" value="MEV5249485.1"/>
    <property type="molecule type" value="Genomic_DNA"/>
</dbReference>
<sequence>MPSQVVLVTGAATGIGNLTARALAAAGHTVFASMRDPFGRNLSRSRDLLEAALEQDFDLRVVELDVQSQRSVEDAVTCILDQSGRLDVVVHNAGHLMVGFAEAFTAEEIAHLMDVNVLGMQRVNRAVLPHLRSQGEGLLVYIGSTTSVVLPPFLAPYVASKAAFDALARTTAYEVGQFGIESTIVMPGPFTSGTEHFPKATRAGDEAVTAAYAALEPMVERNEEATAALFGDKTNADPAAVAEEVVRIVALPYGERPSRTVVDLTDAGVERVNEVSEGAQRSFLSRMGFAELLRSAAPSPHS</sequence>
<dbReference type="InterPro" id="IPR057326">
    <property type="entry name" value="KR_dom"/>
</dbReference>
<evidence type="ECO:0000259" key="2">
    <source>
        <dbReference type="SMART" id="SM00822"/>
    </source>
</evidence>
<dbReference type="InterPro" id="IPR002347">
    <property type="entry name" value="SDR_fam"/>
</dbReference>
<dbReference type="GO" id="GO:0016491">
    <property type="term" value="F:oxidoreductase activity"/>
    <property type="evidence" value="ECO:0007669"/>
    <property type="project" value="UniProtKB-KW"/>
</dbReference>